<sequence length="279" mass="32160">MKKNVVEVQHFLSDQAGQGKAENTVTTYRRIMKAFCHWVDRNGGGLTELTRYDIQAYIKALEKEGKSASTVDKIYACIRVYARFIQRPDIVDHIRRIKPQNNRQAAPKSLENLEIKRLKREVEKDCNKRDIAIVYLLLETGVRVSELCSLNRTDVVVQERSGVMKVRNGKGGKERMIPLSRECRYHIVQYLQVRQDDEVSLFLSNQNIRLSVRAVQHMLKKYGTHPHALRHTFARRLVAEGIDISTIAELTGHSDINMTRRYSKPSQAELAEAIERAFI</sequence>
<dbReference type="AlphaFoldDB" id="A0A934MKJ3"/>
<feature type="domain" description="Tyr recombinase" evidence="6">
    <location>
        <begin position="105"/>
        <end position="275"/>
    </location>
</feature>
<evidence type="ECO:0000313" key="8">
    <source>
        <dbReference type="EMBL" id="MBJ6361105.1"/>
    </source>
</evidence>
<dbReference type="InterPro" id="IPR004107">
    <property type="entry name" value="Integrase_SAM-like_N"/>
</dbReference>
<evidence type="ECO:0000256" key="4">
    <source>
        <dbReference type="ARBA" id="ARBA00023172"/>
    </source>
</evidence>
<dbReference type="Pfam" id="PF00589">
    <property type="entry name" value="Phage_integrase"/>
    <property type="match status" value="1"/>
</dbReference>
<dbReference type="PANTHER" id="PTHR30349:SF41">
    <property type="entry name" value="INTEGRASE_RECOMBINASE PROTEIN MJ0367-RELATED"/>
    <property type="match status" value="1"/>
</dbReference>
<evidence type="ECO:0000256" key="2">
    <source>
        <dbReference type="ARBA" id="ARBA00022908"/>
    </source>
</evidence>
<keyword evidence="9" id="KW-1185">Reference proteome</keyword>
<dbReference type="GO" id="GO:0015074">
    <property type="term" value="P:DNA integration"/>
    <property type="evidence" value="ECO:0007669"/>
    <property type="project" value="UniProtKB-KW"/>
</dbReference>
<comment type="similarity">
    <text evidence="1">Belongs to the 'phage' integrase family.</text>
</comment>
<dbReference type="SUPFAM" id="SSF56349">
    <property type="entry name" value="DNA breaking-rejoining enzymes"/>
    <property type="match status" value="1"/>
</dbReference>
<evidence type="ECO:0000259" key="7">
    <source>
        <dbReference type="PROSITE" id="PS51900"/>
    </source>
</evidence>
<dbReference type="Gene3D" id="1.10.443.10">
    <property type="entry name" value="Intergrase catalytic core"/>
    <property type="match status" value="1"/>
</dbReference>
<dbReference type="InterPro" id="IPR044068">
    <property type="entry name" value="CB"/>
</dbReference>
<dbReference type="InterPro" id="IPR050090">
    <property type="entry name" value="Tyrosine_recombinase_XerCD"/>
</dbReference>
<dbReference type="InterPro" id="IPR010998">
    <property type="entry name" value="Integrase_recombinase_N"/>
</dbReference>
<dbReference type="PROSITE" id="PS51900">
    <property type="entry name" value="CB"/>
    <property type="match status" value="1"/>
</dbReference>
<accession>A0A934MKJ3</accession>
<dbReference type="InterPro" id="IPR013762">
    <property type="entry name" value="Integrase-like_cat_sf"/>
</dbReference>
<dbReference type="InterPro" id="IPR011010">
    <property type="entry name" value="DNA_brk_join_enz"/>
</dbReference>
<gene>
    <name evidence="8" type="ORF">JFN88_07225</name>
</gene>
<comment type="caution">
    <text evidence="8">The sequence shown here is derived from an EMBL/GenBank/DDBJ whole genome shotgun (WGS) entry which is preliminary data.</text>
</comment>
<dbReference type="Gene3D" id="1.10.150.130">
    <property type="match status" value="1"/>
</dbReference>
<dbReference type="PROSITE" id="PS51898">
    <property type="entry name" value="TYR_RECOMBINASE"/>
    <property type="match status" value="1"/>
</dbReference>
<evidence type="ECO:0000256" key="5">
    <source>
        <dbReference type="PROSITE-ProRule" id="PRU01248"/>
    </source>
</evidence>
<name>A0A934MKJ3_9BACL</name>
<keyword evidence="2" id="KW-0229">DNA integration</keyword>
<feature type="domain" description="Core-binding (CB)" evidence="7">
    <location>
        <begin position="1"/>
        <end position="86"/>
    </location>
</feature>
<dbReference type="InterPro" id="IPR002104">
    <property type="entry name" value="Integrase_catalytic"/>
</dbReference>
<evidence type="ECO:0000256" key="3">
    <source>
        <dbReference type="ARBA" id="ARBA00023125"/>
    </source>
</evidence>
<keyword evidence="4" id="KW-0233">DNA recombination</keyword>
<dbReference type="GO" id="GO:0006310">
    <property type="term" value="P:DNA recombination"/>
    <property type="evidence" value="ECO:0007669"/>
    <property type="project" value="UniProtKB-KW"/>
</dbReference>
<dbReference type="GO" id="GO:0003677">
    <property type="term" value="F:DNA binding"/>
    <property type="evidence" value="ECO:0007669"/>
    <property type="project" value="UniProtKB-UniRule"/>
</dbReference>
<dbReference type="PANTHER" id="PTHR30349">
    <property type="entry name" value="PHAGE INTEGRASE-RELATED"/>
    <property type="match status" value="1"/>
</dbReference>
<keyword evidence="3 5" id="KW-0238">DNA-binding</keyword>
<dbReference type="Proteomes" id="UP000640274">
    <property type="component" value="Unassembled WGS sequence"/>
</dbReference>
<dbReference type="Pfam" id="PF02899">
    <property type="entry name" value="Phage_int_SAM_1"/>
    <property type="match status" value="1"/>
</dbReference>
<organism evidence="8 9">
    <name type="scientific">Paenibacillus roseus</name>
    <dbReference type="NCBI Taxonomy" id="2798579"/>
    <lineage>
        <taxon>Bacteria</taxon>
        <taxon>Bacillati</taxon>
        <taxon>Bacillota</taxon>
        <taxon>Bacilli</taxon>
        <taxon>Bacillales</taxon>
        <taxon>Paenibacillaceae</taxon>
        <taxon>Paenibacillus</taxon>
    </lineage>
</organism>
<protein>
    <submittedName>
        <fullName evidence="8">Tyrosine-type recombinase/integrase</fullName>
    </submittedName>
</protein>
<evidence type="ECO:0000313" key="9">
    <source>
        <dbReference type="Proteomes" id="UP000640274"/>
    </source>
</evidence>
<dbReference type="RefSeq" id="WP_199018659.1">
    <property type="nucleotide sequence ID" value="NZ_JAELUP010000019.1"/>
</dbReference>
<proteinExistence type="inferred from homology"/>
<evidence type="ECO:0000256" key="1">
    <source>
        <dbReference type="ARBA" id="ARBA00008857"/>
    </source>
</evidence>
<reference evidence="8" key="1">
    <citation type="submission" date="2020-12" db="EMBL/GenBank/DDBJ databases">
        <authorList>
            <person name="Huq M.A."/>
        </authorList>
    </citation>
    <scope>NUCLEOTIDE SEQUENCE</scope>
    <source>
        <strain evidence="8">MAHUQ-46</strain>
    </source>
</reference>
<evidence type="ECO:0000259" key="6">
    <source>
        <dbReference type="PROSITE" id="PS51898"/>
    </source>
</evidence>
<dbReference type="EMBL" id="JAELUP010000019">
    <property type="protein sequence ID" value="MBJ6361105.1"/>
    <property type="molecule type" value="Genomic_DNA"/>
</dbReference>